<evidence type="ECO:0000313" key="2">
    <source>
        <dbReference type="Proteomes" id="UP000024404"/>
    </source>
</evidence>
<protein>
    <submittedName>
        <fullName evidence="1">Uncharacterized protein</fullName>
    </submittedName>
</protein>
<dbReference type="EMBL" id="CMVM020000129">
    <property type="status" value="NOT_ANNOTATED_CDS"/>
    <property type="molecule type" value="Genomic_DNA"/>
</dbReference>
<keyword evidence="2" id="KW-1185">Reference proteome</keyword>
<organism evidence="1 2">
    <name type="scientific">Onchocerca volvulus</name>
    <dbReference type="NCBI Taxonomy" id="6282"/>
    <lineage>
        <taxon>Eukaryota</taxon>
        <taxon>Metazoa</taxon>
        <taxon>Ecdysozoa</taxon>
        <taxon>Nematoda</taxon>
        <taxon>Chromadorea</taxon>
        <taxon>Rhabditida</taxon>
        <taxon>Spirurina</taxon>
        <taxon>Spiruromorpha</taxon>
        <taxon>Filarioidea</taxon>
        <taxon>Onchocercidae</taxon>
        <taxon>Onchocerca</taxon>
    </lineage>
</organism>
<evidence type="ECO:0000313" key="1">
    <source>
        <dbReference type="EnsemblMetazoa" id="OVOC4273.1"/>
    </source>
</evidence>
<sequence>MLDRLLTREKYSLKEIYAFTSMRQVGKRNIGNEIIPHSMKWRKKKRINEYLVISMKSRQMTILIEEIQVAIEELLNSKMLQSFKTYRSNADQESDKICKSKRDSAKMVSVRVATKCGWSRGEMESAVPRIFVKVLIQIMHKT</sequence>
<dbReference type="EnsemblMetazoa" id="OVOC4273.1">
    <property type="protein sequence ID" value="OVOC4273.1"/>
    <property type="gene ID" value="WBGene00241082"/>
</dbReference>
<name>A0A8R1TTP8_ONCVO</name>
<proteinExistence type="predicted"/>
<accession>A0A8R1TTP8</accession>
<reference evidence="1" key="2">
    <citation type="submission" date="2022-06" db="UniProtKB">
        <authorList>
            <consortium name="EnsemblMetazoa"/>
        </authorList>
    </citation>
    <scope>IDENTIFICATION</scope>
</reference>
<dbReference type="AlphaFoldDB" id="A0A8R1TTP8"/>
<dbReference type="Proteomes" id="UP000024404">
    <property type="component" value="Unassembled WGS sequence"/>
</dbReference>
<reference evidence="2" key="1">
    <citation type="submission" date="2013-10" db="EMBL/GenBank/DDBJ databases">
        <title>Genome sequencing of Onchocerca volvulus.</title>
        <authorList>
            <person name="Cotton J."/>
            <person name="Tsai J."/>
            <person name="Stanley E."/>
            <person name="Tracey A."/>
            <person name="Holroyd N."/>
            <person name="Lustigman S."/>
            <person name="Berriman M."/>
        </authorList>
    </citation>
    <scope>NUCLEOTIDE SEQUENCE</scope>
</reference>